<dbReference type="EMBL" id="FOIF01000026">
    <property type="protein sequence ID" value="SES97507.1"/>
    <property type="molecule type" value="Genomic_DNA"/>
</dbReference>
<accession>A0A1I0AVC3</accession>
<evidence type="ECO:0000313" key="2">
    <source>
        <dbReference type="Proteomes" id="UP000243819"/>
    </source>
</evidence>
<organism evidence="1 2">
    <name type="scientific">Anaerobranca gottschalkii DSM 13577</name>
    <dbReference type="NCBI Taxonomy" id="1120990"/>
    <lineage>
        <taxon>Bacteria</taxon>
        <taxon>Bacillati</taxon>
        <taxon>Bacillota</taxon>
        <taxon>Clostridia</taxon>
        <taxon>Eubacteriales</taxon>
        <taxon>Proteinivoracaceae</taxon>
        <taxon>Anaerobranca</taxon>
    </lineage>
</organism>
<proteinExistence type="predicted"/>
<dbReference type="STRING" id="1120990.SAMN03080614_102625"/>
<dbReference type="RefSeq" id="WP_091350803.1">
    <property type="nucleotide sequence ID" value="NZ_FOIF01000026.1"/>
</dbReference>
<dbReference type="Proteomes" id="UP000243819">
    <property type="component" value="Unassembled WGS sequence"/>
</dbReference>
<protein>
    <submittedName>
        <fullName evidence="1">Uncharacterized protein</fullName>
    </submittedName>
</protein>
<dbReference type="OrthoDB" id="183331at2"/>
<keyword evidence="2" id="KW-1185">Reference proteome</keyword>
<gene>
    <name evidence="1" type="ORF">SAMN03080614_102625</name>
</gene>
<dbReference type="AlphaFoldDB" id="A0A1I0AVC3"/>
<reference evidence="2" key="1">
    <citation type="submission" date="2016-10" db="EMBL/GenBank/DDBJ databases">
        <authorList>
            <person name="Varghese N."/>
            <person name="Submissions S."/>
        </authorList>
    </citation>
    <scope>NUCLEOTIDE SEQUENCE [LARGE SCALE GENOMIC DNA]</scope>
    <source>
        <strain evidence="2">DSM 13577</strain>
    </source>
</reference>
<evidence type="ECO:0000313" key="1">
    <source>
        <dbReference type="EMBL" id="SES97507.1"/>
    </source>
</evidence>
<sequence length="236" mass="27811">MSVIHLSKYRSNNKKLSILEKSTYFECIINKESEKKGKYPKYQGVKLGEVYFIIEKNKKSYEVFAIHFPKDIFNLSDVVNWLNKYTYTFMDENIESFVVNDCCEVIEVIKLEGYFLILYQKGNESLIKKEEDFISLIKNHPLRDMKITLVLNGEQIYYIPKIKIDKRKDVLIVNGNCVVSDYIDEFNGNLGFYLQGNPALPLTFIFAEDTVVYIDILEREQGKIFIVEYDYELYIL</sequence>
<name>A0A1I0AVC3_9FIRM</name>